<evidence type="ECO:0000256" key="4">
    <source>
        <dbReference type="ARBA" id="ARBA00022989"/>
    </source>
</evidence>
<keyword evidence="4 6" id="KW-1133">Transmembrane helix</keyword>
<evidence type="ECO:0000256" key="3">
    <source>
        <dbReference type="ARBA" id="ARBA00022692"/>
    </source>
</evidence>
<evidence type="ECO:0000256" key="6">
    <source>
        <dbReference type="SAM" id="Phobius"/>
    </source>
</evidence>
<feature type="transmembrane region" description="Helical" evidence="6">
    <location>
        <begin position="15"/>
        <end position="35"/>
    </location>
</feature>
<dbReference type="OrthoDB" id="5788137at2759"/>
<organism evidence="8 9">
    <name type="scientific">Glonium stellatum</name>
    <dbReference type="NCBI Taxonomy" id="574774"/>
    <lineage>
        <taxon>Eukaryota</taxon>
        <taxon>Fungi</taxon>
        <taxon>Dikarya</taxon>
        <taxon>Ascomycota</taxon>
        <taxon>Pezizomycotina</taxon>
        <taxon>Dothideomycetes</taxon>
        <taxon>Pleosporomycetidae</taxon>
        <taxon>Gloniales</taxon>
        <taxon>Gloniaceae</taxon>
        <taxon>Glonium</taxon>
    </lineage>
</organism>
<evidence type="ECO:0000256" key="5">
    <source>
        <dbReference type="ARBA" id="ARBA00023136"/>
    </source>
</evidence>
<keyword evidence="3 6" id="KW-0812">Transmembrane</keyword>
<dbReference type="PANTHER" id="PTHR10556:SF43">
    <property type="entry name" value="STEROID 5-ALPHA-REDUCTASE DET2"/>
    <property type="match status" value="1"/>
</dbReference>
<dbReference type="InterPro" id="IPR016636">
    <property type="entry name" value="3-oxo-5-alpha-steroid_4-DH"/>
</dbReference>
<accession>A0A8E2F8C0</accession>
<feature type="transmembrane region" description="Helical" evidence="6">
    <location>
        <begin position="120"/>
        <end position="143"/>
    </location>
</feature>
<dbReference type="GO" id="GO:0008202">
    <property type="term" value="P:steroid metabolic process"/>
    <property type="evidence" value="ECO:0007669"/>
    <property type="project" value="InterPro"/>
</dbReference>
<evidence type="ECO:0000313" key="8">
    <source>
        <dbReference type="EMBL" id="OCL11818.1"/>
    </source>
</evidence>
<proteinExistence type="inferred from homology"/>
<comment type="similarity">
    <text evidence="2">Belongs to the steroid 5-alpha reductase family.</text>
</comment>
<evidence type="ECO:0000256" key="1">
    <source>
        <dbReference type="ARBA" id="ARBA00004141"/>
    </source>
</evidence>
<feature type="transmembrane region" description="Helical" evidence="6">
    <location>
        <begin position="55"/>
        <end position="74"/>
    </location>
</feature>
<reference evidence="8 9" key="1">
    <citation type="journal article" date="2016" name="Nat. Commun.">
        <title>Ectomycorrhizal ecology is imprinted in the genome of the dominant symbiotic fungus Cenococcum geophilum.</title>
        <authorList>
            <consortium name="DOE Joint Genome Institute"/>
            <person name="Peter M."/>
            <person name="Kohler A."/>
            <person name="Ohm R.A."/>
            <person name="Kuo A."/>
            <person name="Krutzmann J."/>
            <person name="Morin E."/>
            <person name="Arend M."/>
            <person name="Barry K.W."/>
            <person name="Binder M."/>
            <person name="Choi C."/>
            <person name="Clum A."/>
            <person name="Copeland A."/>
            <person name="Grisel N."/>
            <person name="Haridas S."/>
            <person name="Kipfer T."/>
            <person name="LaButti K."/>
            <person name="Lindquist E."/>
            <person name="Lipzen A."/>
            <person name="Maire R."/>
            <person name="Meier B."/>
            <person name="Mihaltcheva S."/>
            <person name="Molinier V."/>
            <person name="Murat C."/>
            <person name="Poggeler S."/>
            <person name="Quandt C.A."/>
            <person name="Sperisen C."/>
            <person name="Tritt A."/>
            <person name="Tisserant E."/>
            <person name="Crous P.W."/>
            <person name="Henrissat B."/>
            <person name="Nehls U."/>
            <person name="Egli S."/>
            <person name="Spatafora J.W."/>
            <person name="Grigoriev I.V."/>
            <person name="Martin F.M."/>
        </authorList>
    </citation>
    <scope>NUCLEOTIDE SEQUENCE [LARGE SCALE GENOMIC DNA]</scope>
    <source>
        <strain evidence="8 9">CBS 207.34</strain>
    </source>
</reference>
<feature type="transmembrane region" description="Helical" evidence="6">
    <location>
        <begin position="86"/>
        <end position="108"/>
    </location>
</feature>
<dbReference type="GO" id="GO:0003865">
    <property type="term" value="F:3-oxo-5-alpha-steroid 4-dehydrogenase activity"/>
    <property type="evidence" value="ECO:0007669"/>
    <property type="project" value="InterPro"/>
</dbReference>
<dbReference type="GO" id="GO:0016020">
    <property type="term" value="C:membrane"/>
    <property type="evidence" value="ECO:0007669"/>
    <property type="project" value="UniProtKB-SubCell"/>
</dbReference>
<comment type="subcellular location">
    <subcellularLocation>
        <location evidence="1">Membrane</location>
        <topology evidence="1">Multi-pass membrane protein</topology>
    </subcellularLocation>
</comment>
<protein>
    <submittedName>
        <fullName evidence="8">3-oxo-5-alpha-steroid 4-dehydrogenase</fullName>
    </submittedName>
</protein>
<name>A0A8E2F8C0_9PEZI</name>
<dbReference type="PROSITE" id="PS50244">
    <property type="entry name" value="S5A_REDUCTASE"/>
    <property type="match status" value="1"/>
</dbReference>
<dbReference type="AlphaFoldDB" id="A0A8E2F8C0"/>
<sequence length="287" mass="33363">MALIQNWLPPSRENWELICWIWQFFPLVTTAQWLIDWYPQGKTSNDSRLNLPGKWAWATMEAPGFLTLLYIMFALPKEQGIVELPWGNWTMAGLFTIHYIYRALLAPLVLNPSMSPIHPLVWLLAVCFQLMNSISIGGWLAGYGPTTVYDWAGRLYIMEIGLVVWGWGLLANIYHDDDLREIRRAADRKQRREAEKSGKPPEKVDKVYMMPKNGLFQYVLYAHYFCEWIEWAGFWMVGGWNCTPARSFLLNEIATMLPRALQGRRWYVEKFGKDKVGNRKAVIPGLL</sequence>
<dbReference type="PANTHER" id="PTHR10556">
    <property type="entry name" value="3-OXO-5-ALPHA-STEROID 4-DEHYDROGENASE"/>
    <property type="match status" value="1"/>
</dbReference>
<dbReference type="Proteomes" id="UP000250140">
    <property type="component" value="Unassembled WGS sequence"/>
</dbReference>
<evidence type="ECO:0000313" key="9">
    <source>
        <dbReference type="Proteomes" id="UP000250140"/>
    </source>
</evidence>
<dbReference type="EMBL" id="KV748981">
    <property type="protein sequence ID" value="OCL11818.1"/>
    <property type="molecule type" value="Genomic_DNA"/>
</dbReference>
<feature type="transmembrane region" description="Helical" evidence="6">
    <location>
        <begin position="155"/>
        <end position="174"/>
    </location>
</feature>
<dbReference type="Pfam" id="PF02544">
    <property type="entry name" value="Steroid_dh"/>
    <property type="match status" value="1"/>
</dbReference>
<gene>
    <name evidence="8" type="ORF">AOQ84DRAFT_313231</name>
</gene>
<dbReference type="InterPro" id="IPR039357">
    <property type="entry name" value="SRD5A/TECR"/>
</dbReference>
<feature type="domain" description="3-oxo-5-alpha-steroid 4-dehydrogenase C-terminal" evidence="7">
    <location>
        <begin position="121"/>
        <end position="286"/>
    </location>
</feature>
<evidence type="ECO:0000256" key="2">
    <source>
        <dbReference type="ARBA" id="ARBA00007742"/>
    </source>
</evidence>
<keyword evidence="9" id="KW-1185">Reference proteome</keyword>
<dbReference type="PIRSF" id="PIRSF015596">
    <property type="entry name" value="5_alpha-SR2"/>
    <property type="match status" value="1"/>
</dbReference>
<evidence type="ECO:0000259" key="7">
    <source>
        <dbReference type="Pfam" id="PF02544"/>
    </source>
</evidence>
<dbReference type="InterPro" id="IPR001104">
    <property type="entry name" value="3-oxo-5_a-steroid_4-DH_C"/>
</dbReference>
<keyword evidence="5 6" id="KW-0472">Membrane</keyword>